<feature type="region of interest" description="Disordered" evidence="1">
    <location>
        <begin position="109"/>
        <end position="131"/>
    </location>
</feature>
<dbReference type="PANTHER" id="PTHR43798:SF33">
    <property type="entry name" value="HYDROLASE, PUTATIVE (AFU_ORTHOLOGUE AFUA_2G14860)-RELATED"/>
    <property type="match status" value="1"/>
</dbReference>
<evidence type="ECO:0000256" key="1">
    <source>
        <dbReference type="SAM" id="MobiDB-lite"/>
    </source>
</evidence>
<reference evidence="4 5" key="1">
    <citation type="submission" date="2021-08" db="EMBL/GenBank/DDBJ databases">
        <title>Draft genome sequence of Mycolicibacterium sp. NGTWS1702 strain.</title>
        <authorList>
            <person name="Matsumoto M."/>
            <person name="Tang B.C.C."/>
            <person name="Machida Y."/>
            <person name="Matoyama H."/>
            <person name="Kishihara T."/>
            <person name="Sato S."/>
            <person name="Kondo I."/>
            <person name="Sano M."/>
            <person name="Kato G."/>
        </authorList>
    </citation>
    <scope>NUCLEOTIDE SEQUENCE [LARGE SCALE GENOMIC DNA]</scope>
    <source>
        <strain evidence="4 5">NGTWSNA01</strain>
    </source>
</reference>
<accession>A0ABQ4VA03</accession>
<evidence type="ECO:0000259" key="3">
    <source>
        <dbReference type="Pfam" id="PF12697"/>
    </source>
</evidence>
<dbReference type="InterPro" id="IPR000073">
    <property type="entry name" value="AB_hydrolase_1"/>
</dbReference>
<dbReference type="InterPro" id="IPR029058">
    <property type="entry name" value="AB_hydrolase_fold"/>
</dbReference>
<feature type="domain" description="AB hydrolase-1" evidence="3">
    <location>
        <begin position="81"/>
        <end position="290"/>
    </location>
</feature>
<proteinExistence type="predicted"/>
<sequence>MWRRLGVLISVLVVAAGCARSSADPADTVSGAVEIGGGRALFLDCQGSGSPTVFVIPGLGSYAEVWNYVIPRDDPIWSSPYDIIDEAAPTPSPEATQPTVARTTRVCAYDRPGTRPDGEQRSTPIPQPHSVQQDVDDAVAVIAAADLTGPFVFVAHSYGALILDLLARQHPDLVAGLVFVEPTSEFLPAIGAPSQNAAFFASGRDGKGPAVEGVWFEDAFARVASAPPLPRVPAAVLSGDRFPPPDQLTPDTYTQAQIHRANDLLAAELGATNAVVGGSGHNMMLYQPTVAAETIIGVVEQVRASGR</sequence>
<dbReference type="GO" id="GO:0016787">
    <property type="term" value="F:hydrolase activity"/>
    <property type="evidence" value="ECO:0007669"/>
    <property type="project" value="UniProtKB-KW"/>
</dbReference>
<dbReference type="EMBL" id="BPRH01000232">
    <property type="protein sequence ID" value="GJF08779.1"/>
    <property type="molecule type" value="Genomic_DNA"/>
</dbReference>
<dbReference type="Pfam" id="PF12697">
    <property type="entry name" value="Abhydrolase_6"/>
    <property type="match status" value="1"/>
</dbReference>
<gene>
    <name evidence="4" type="ORF">NGTWS1702_01990</name>
</gene>
<keyword evidence="4" id="KW-0378">Hydrolase</keyword>
<feature type="chain" id="PRO_5045561027" evidence="2">
    <location>
        <begin position="24"/>
        <end position="307"/>
    </location>
</feature>
<dbReference type="PANTHER" id="PTHR43798">
    <property type="entry name" value="MONOACYLGLYCEROL LIPASE"/>
    <property type="match status" value="1"/>
</dbReference>
<name>A0ABQ4VA03_9MYCO</name>
<protein>
    <submittedName>
        <fullName evidence="4">Alpha/beta hydrolase</fullName>
    </submittedName>
</protein>
<keyword evidence="2" id="KW-0732">Signal</keyword>
<evidence type="ECO:0000313" key="4">
    <source>
        <dbReference type="EMBL" id="GJF08779.1"/>
    </source>
</evidence>
<evidence type="ECO:0000256" key="2">
    <source>
        <dbReference type="SAM" id="SignalP"/>
    </source>
</evidence>
<feature type="signal peptide" evidence="2">
    <location>
        <begin position="1"/>
        <end position="23"/>
    </location>
</feature>
<comment type="caution">
    <text evidence="4">The sequence shown here is derived from an EMBL/GenBank/DDBJ whole genome shotgun (WGS) entry which is preliminary data.</text>
</comment>
<dbReference type="PROSITE" id="PS51257">
    <property type="entry name" value="PROKAR_LIPOPROTEIN"/>
    <property type="match status" value="1"/>
</dbReference>
<dbReference type="Gene3D" id="3.40.50.1820">
    <property type="entry name" value="alpha/beta hydrolase"/>
    <property type="match status" value="1"/>
</dbReference>
<dbReference type="SUPFAM" id="SSF53474">
    <property type="entry name" value="alpha/beta-Hydrolases"/>
    <property type="match status" value="1"/>
</dbReference>
<keyword evidence="5" id="KW-1185">Reference proteome</keyword>
<dbReference type="InterPro" id="IPR050266">
    <property type="entry name" value="AB_hydrolase_sf"/>
</dbReference>
<evidence type="ECO:0000313" key="5">
    <source>
        <dbReference type="Proteomes" id="UP001060504"/>
    </source>
</evidence>
<organism evidence="4 5">
    <name type="scientific">Mycolicibacterium cyprinidarum</name>
    <dbReference type="NCBI Taxonomy" id="2860311"/>
    <lineage>
        <taxon>Bacteria</taxon>
        <taxon>Bacillati</taxon>
        <taxon>Actinomycetota</taxon>
        <taxon>Actinomycetes</taxon>
        <taxon>Mycobacteriales</taxon>
        <taxon>Mycobacteriaceae</taxon>
        <taxon>Mycolicibacterium</taxon>
    </lineage>
</organism>
<dbReference type="Proteomes" id="UP001060504">
    <property type="component" value="Unassembled WGS sequence"/>
</dbReference>